<reference evidence="2" key="1">
    <citation type="submission" date="2016-11" db="EMBL/GenBank/DDBJ databases">
        <authorList>
            <person name="Varghese N."/>
            <person name="Submissions S."/>
        </authorList>
    </citation>
    <scope>NUCLEOTIDE SEQUENCE [LARGE SCALE GENOMIC DNA]</scope>
    <source>
        <strain evidence="2">DSM 18016</strain>
    </source>
</reference>
<gene>
    <name evidence="1" type="ORF">SAMN05444371_2731</name>
</gene>
<keyword evidence="2" id="KW-1185">Reference proteome</keyword>
<proteinExistence type="predicted"/>
<name>A0A1M6T9H3_9FLAO</name>
<protein>
    <submittedName>
        <fullName evidence="1">Uncharacterized protein</fullName>
    </submittedName>
</protein>
<organism evidence="1 2">
    <name type="scientific">Epilithonimonas mollis</name>
    <dbReference type="NCBI Taxonomy" id="216903"/>
    <lineage>
        <taxon>Bacteria</taxon>
        <taxon>Pseudomonadati</taxon>
        <taxon>Bacteroidota</taxon>
        <taxon>Flavobacteriia</taxon>
        <taxon>Flavobacteriales</taxon>
        <taxon>Weeksellaceae</taxon>
        <taxon>Chryseobacterium group</taxon>
        <taxon>Epilithonimonas</taxon>
    </lineage>
</organism>
<accession>A0A1M6T9H3</accession>
<evidence type="ECO:0000313" key="2">
    <source>
        <dbReference type="Proteomes" id="UP000184498"/>
    </source>
</evidence>
<dbReference type="Proteomes" id="UP000184498">
    <property type="component" value="Unassembled WGS sequence"/>
</dbReference>
<sequence>MVANSKIIFSNANFETVIGSFVKDIASVITVIAMGEWFIHKKTCRINCRFK</sequence>
<dbReference type="STRING" id="216903.SAMN05444371_2731"/>
<dbReference type="AlphaFoldDB" id="A0A1M6T9H3"/>
<evidence type="ECO:0000313" key="1">
    <source>
        <dbReference type="EMBL" id="SHK53623.1"/>
    </source>
</evidence>
<dbReference type="EMBL" id="FRAM01000003">
    <property type="protein sequence ID" value="SHK53623.1"/>
    <property type="molecule type" value="Genomic_DNA"/>
</dbReference>